<name>A0A1B3XNU4_9BACI</name>
<evidence type="ECO:0000313" key="3">
    <source>
        <dbReference type="Proteomes" id="UP000077926"/>
    </source>
</evidence>
<accession>A0A1B3XNU4</accession>
<dbReference type="Proteomes" id="UP000077926">
    <property type="component" value="Chromosome"/>
</dbReference>
<proteinExistence type="predicted"/>
<dbReference type="KEGG" id="bmur:ABE28_011030"/>
<dbReference type="EMBL" id="CP017080">
    <property type="protein sequence ID" value="AOH54887.1"/>
    <property type="molecule type" value="Genomic_DNA"/>
</dbReference>
<keyword evidence="1" id="KW-0472">Membrane</keyword>
<evidence type="ECO:0000313" key="2">
    <source>
        <dbReference type="EMBL" id="AOH54887.1"/>
    </source>
</evidence>
<gene>
    <name evidence="2" type="ORF">ABE28_011030</name>
</gene>
<keyword evidence="3" id="KW-1185">Reference proteome</keyword>
<sequence>MFIPPPKHYPFTIKYHIKMLEPRFILFPATILDVQYILLMIFRTGQKKKASSQACLGKETAMIMPSSIVSLSEKVETGFNAN</sequence>
<evidence type="ECO:0000256" key="1">
    <source>
        <dbReference type="SAM" id="Phobius"/>
    </source>
</evidence>
<protein>
    <submittedName>
        <fullName evidence="2">Uncharacterized protein</fullName>
    </submittedName>
</protein>
<reference evidence="2 3" key="1">
    <citation type="submission" date="2016-08" db="EMBL/GenBank/DDBJ databases">
        <title>Complete genome sequence of Bacillus muralis G25-68, a strain with toxicity to nematodes.</title>
        <authorList>
            <person name="Zheng Z."/>
        </authorList>
    </citation>
    <scope>NUCLEOTIDE SEQUENCE [LARGE SCALE GENOMIC DNA]</scope>
    <source>
        <strain evidence="2 3">G25-68</strain>
    </source>
</reference>
<keyword evidence="1" id="KW-1133">Transmembrane helix</keyword>
<keyword evidence="1" id="KW-0812">Transmembrane</keyword>
<feature type="transmembrane region" description="Helical" evidence="1">
    <location>
        <begin position="24"/>
        <end position="42"/>
    </location>
</feature>
<organism evidence="2 3">
    <name type="scientific">Peribacillus muralis</name>
    <dbReference type="NCBI Taxonomy" id="264697"/>
    <lineage>
        <taxon>Bacteria</taxon>
        <taxon>Bacillati</taxon>
        <taxon>Bacillota</taxon>
        <taxon>Bacilli</taxon>
        <taxon>Bacillales</taxon>
        <taxon>Bacillaceae</taxon>
        <taxon>Peribacillus</taxon>
    </lineage>
</organism>
<dbReference type="AlphaFoldDB" id="A0A1B3XNU4"/>